<evidence type="ECO:0000313" key="5">
    <source>
        <dbReference type="Proteomes" id="UP001355207"/>
    </source>
</evidence>
<protein>
    <recommendedName>
        <fullName evidence="3">Septin-type G domain-containing protein</fullName>
    </recommendedName>
</protein>
<evidence type="ECO:0000259" key="3">
    <source>
        <dbReference type="PROSITE" id="PS51719"/>
    </source>
</evidence>
<keyword evidence="5" id="KW-1185">Reference proteome</keyword>
<evidence type="ECO:0000313" key="4">
    <source>
        <dbReference type="EMBL" id="WWC89833.1"/>
    </source>
</evidence>
<feature type="region of interest" description="Disordered" evidence="2">
    <location>
        <begin position="52"/>
        <end position="101"/>
    </location>
</feature>
<feature type="region of interest" description="Disordered" evidence="2">
    <location>
        <begin position="127"/>
        <end position="146"/>
    </location>
</feature>
<dbReference type="EMBL" id="CP144103">
    <property type="protein sequence ID" value="WWC89833.1"/>
    <property type="molecule type" value="Genomic_DNA"/>
</dbReference>
<gene>
    <name evidence="4" type="ORF">L201_004761</name>
</gene>
<organism evidence="4 5">
    <name type="scientific">Kwoniella dendrophila CBS 6074</name>
    <dbReference type="NCBI Taxonomy" id="1295534"/>
    <lineage>
        <taxon>Eukaryota</taxon>
        <taxon>Fungi</taxon>
        <taxon>Dikarya</taxon>
        <taxon>Basidiomycota</taxon>
        <taxon>Agaricomycotina</taxon>
        <taxon>Tremellomycetes</taxon>
        <taxon>Tremellales</taxon>
        <taxon>Cryptococcaceae</taxon>
        <taxon>Kwoniella</taxon>
    </lineage>
</organism>
<feature type="domain" description="Septin-type G" evidence="3">
    <location>
        <begin position="209"/>
        <end position="571"/>
    </location>
</feature>
<feature type="compositionally biased region" description="Low complexity" evidence="2">
    <location>
        <begin position="161"/>
        <end position="170"/>
    </location>
</feature>
<feature type="compositionally biased region" description="Polar residues" evidence="2">
    <location>
        <begin position="470"/>
        <end position="488"/>
    </location>
</feature>
<name>A0AAX4JZA0_9TREE</name>
<feature type="compositionally biased region" description="Acidic residues" evidence="2">
    <location>
        <begin position="444"/>
        <end position="463"/>
    </location>
</feature>
<feature type="compositionally biased region" description="Polar residues" evidence="2">
    <location>
        <begin position="59"/>
        <end position="77"/>
    </location>
</feature>
<feature type="compositionally biased region" description="Basic residues" evidence="2">
    <location>
        <begin position="1"/>
        <end position="10"/>
    </location>
</feature>
<proteinExistence type="inferred from homology"/>
<evidence type="ECO:0000256" key="2">
    <source>
        <dbReference type="SAM" id="MobiDB-lite"/>
    </source>
</evidence>
<keyword evidence="1" id="KW-0342">GTP-binding</keyword>
<keyword evidence="1" id="KW-0547">Nucleotide-binding</keyword>
<feature type="region of interest" description="Disordered" evidence="2">
    <location>
        <begin position="151"/>
        <end position="190"/>
    </location>
</feature>
<feature type="region of interest" description="Disordered" evidence="2">
    <location>
        <begin position="1"/>
        <end position="37"/>
    </location>
</feature>
<dbReference type="InterPro" id="IPR030379">
    <property type="entry name" value="G_SEPTIN_dom"/>
</dbReference>
<dbReference type="SUPFAM" id="SSF52540">
    <property type="entry name" value="P-loop containing nucleoside triphosphate hydrolases"/>
    <property type="match status" value="1"/>
</dbReference>
<dbReference type="Gene3D" id="3.40.50.300">
    <property type="entry name" value="P-loop containing nucleotide triphosphate hydrolases"/>
    <property type="match status" value="1"/>
</dbReference>
<accession>A0AAX4JZA0</accession>
<dbReference type="AlphaFoldDB" id="A0AAX4JZA0"/>
<comment type="similarity">
    <text evidence="1">Belongs to the TRAFAC class TrmE-Era-EngA-EngB-Septin-like GTPase superfamily. Septin GTPase family.</text>
</comment>
<dbReference type="InterPro" id="IPR027417">
    <property type="entry name" value="P-loop_NTPase"/>
</dbReference>
<dbReference type="GeneID" id="91095431"/>
<dbReference type="PANTHER" id="PTHR18884">
    <property type="entry name" value="SEPTIN"/>
    <property type="match status" value="1"/>
</dbReference>
<feature type="compositionally biased region" description="Polar residues" evidence="2">
    <location>
        <begin position="13"/>
        <end position="27"/>
    </location>
</feature>
<dbReference type="RefSeq" id="XP_066076596.1">
    <property type="nucleotide sequence ID" value="XM_066220499.1"/>
</dbReference>
<feature type="region of interest" description="Disordered" evidence="2">
    <location>
        <begin position="435"/>
        <end position="488"/>
    </location>
</feature>
<reference evidence="4 5" key="1">
    <citation type="submission" date="2024-01" db="EMBL/GenBank/DDBJ databases">
        <title>Comparative genomics of Cryptococcus and Kwoniella reveals pathogenesis evolution and contrasting modes of karyotype evolution via chromosome fusion or intercentromeric recombination.</title>
        <authorList>
            <person name="Coelho M.A."/>
            <person name="David-Palma M."/>
            <person name="Shea T."/>
            <person name="Bowers K."/>
            <person name="McGinley-Smith S."/>
            <person name="Mohammad A.W."/>
            <person name="Gnirke A."/>
            <person name="Yurkov A.M."/>
            <person name="Nowrousian M."/>
            <person name="Sun S."/>
            <person name="Cuomo C.A."/>
            <person name="Heitman J."/>
        </authorList>
    </citation>
    <scope>NUCLEOTIDE SEQUENCE [LARGE SCALE GENOMIC DNA]</scope>
    <source>
        <strain evidence="4 5">CBS 6074</strain>
    </source>
</reference>
<dbReference type="Proteomes" id="UP001355207">
    <property type="component" value="Chromosome 6"/>
</dbReference>
<dbReference type="Pfam" id="PF00735">
    <property type="entry name" value="Septin"/>
    <property type="match status" value="2"/>
</dbReference>
<dbReference type="PROSITE" id="PS51719">
    <property type="entry name" value="G_SEPTIN"/>
    <property type="match status" value="1"/>
</dbReference>
<dbReference type="GO" id="GO:0005525">
    <property type="term" value="F:GTP binding"/>
    <property type="evidence" value="ECO:0007669"/>
    <property type="project" value="UniProtKB-KW"/>
</dbReference>
<sequence length="583" mass="65861">MAPSFLRKRERPQSSSPNDGDGTSKTIRPSLSLPDLTTPLLDISSFEEVPPFKFAPKQPQHSNPSALSPVSPTSPIMTTEGKRMSSYSYTGANGRKPSLMRNSHRNYDHDDGKEELTQFHRPFTPKMINNALPPSSSNDFRQSKIGWSSDHPFSQPFISSPQLQPQGLPPTSWNSQRPTSAISGQTNGAHNCSSIHRVISRRKGKKKGTTGKLNIVVVGGKDVGKTSFINLLLSSLNSTEHPTPIIPLHSTTRPKSYTAISTSEDERERLLVRLIDTPGLDLNIEDELSKKSRERGLIGLLRLLEDRFQVMCEEEKKIRRMTGGEDGLIHLVIYLMDAREILHPQKSKDLKVDWSCIGLFDDDQPTTQDQINKKNRNVNGEAKVSEVEVDIIRELSKRSNVLPILTNSDLLTISELNKVKEAVRRDLGKKEYELPGNGFGIFNEQDEEEEEEEEEENSSSDDERENRNSTQQRPPTPESISNSKSDFSVESELPYSIILPDHTISCLPTQNPGEVEKKRTYKWGEISIFDSKYSDFNLLKETILGNENPMLLRNHTRQVLYETYRTERLLMAAKRSLRSLNEP</sequence>
<evidence type="ECO:0000256" key="1">
    <source>
        <dbReference type="RuleBase" id="RU004560"/>
    </source>
</evidence>
<feature type="compositionally biased region" description="Polar residues" evidence="2">
    <location>
        <begin position="171"/>
        <end position="190"/>
    </location>
</feature>